<dbReference type="AlphaFoldDB" id="A0AAV1DQX4"/>
<dbReference type="Proteomes" id="UP001161247">
    <property type="component" value="Chromosome 6"/>
</dbReference>
<feature type="region of interest" description="Disordered" evidence="1">
    <location>
        <begin position="1"/>
        <end position="29"/>
    </location>
</feature>
<feature type="compositionally biased region" description="Polar residues" evidence="1">
    <location>
        <begin position="1"/>
        <end position="14"/>
    </location>
</feature>
<dbReference type="PANTHER" id="PTHR31865">
    <property type="entry name" value="OSJNBA0071G03.3 PROTEIN"/>
    <property type="match status" value="1"/>
</dbReference>
<feature type="region of interest" description="Disordered" evidence="1">
    <location>
        <begin position="50"/>
        <end position="74"/>
    </location>
</feature>
<feature type="region of interest" description="Disordered" evidence="1">
    <location>
        <begin position="127"/>
        <end position="147"/>
    </location>
</feature>
<dbReference type="InterPro" id="IPR012881">
    <property type="entry name" value="DUF1685"/>
</dbReference>
<proteinExistence type="predicted"/>
<keyword evidence="3" id="KW-1185">Reference proteome</keyword>
<evidence type="ECO:0000313" key="3">
    <source>
        <dbReference type="Proteomes" id="UP001161247"/>
    </source>
</evidence>
<accession>A0AAV1DQX4</accession>
<name>A0AAV1DQX4_OLDCO</name>
<reference evidence="2" key="1">
    <citation type="submission" date="2023-03" db="EMBL/GenBank/DDBJ databases">
        <authorList>
            <person name="Julca I."/>
        </authorList>
    </citation>
    <scope>NUCLEOTIDE SEQUENCE</scope>
</reference>
<organism evidence="2 3">
    <name type="scientific">Oldenlandia corymbosa var. corymbosa</name>
    <dbReference type="NCBI Taxonomy" id="529605"/>
    <lineage>
        <taxon>Eukaryota</taxon>
        <taxon>Viridiplantae</taxon>
        <taxon>Streptophyta</taxon>
        <taxon>Embryophyta</taxon>
        <taxon>Tracheophyta</taxon>
        <taxon>Spermatophyta</taxon>
        <taxon>Magnoliopsida</taxon>
        <taxon>eudicotyledons</taxon>
        <taxon>Gunneridae</taxon>
        <taxon>Pentapetalae</taxon>
        <taxon>asterids</taxon>
        <taxon>lamiids</taxon>
        <taxon>Gentianales</taxon>
        <taxon>Rubiaceae</taxon>
        <taxon>Rubioideae</taxon>
        <taxon>Spermacoceae</taxon>
        <taxon>Hedyotis-Oldenlandia complex</taxon>
        <taxon>Oldenlandia</taxon>
    </lineage>
</organism>
<dbReference type="PANTHER" id="PTHR31865:SF1">
    <property type="entry name" value="INSERTASE, PUTATIVE (DUF1685)-RELATED"/>
    <property type="match status" value="1"/>
</dbReference>
<sequence length="183" mass="20406">MSELSESTDFQQLPESEFPENLTLPPPLPKSEAMLAANSLFKQKSWSPDTYREEAWQRRRGIERRKRRSKSVTDEDVEELKACIELGFGFDSPEMDKRLSDTFPAYGLYYAVNKHYTDTVLRPSASGVASPLSSAVSDSGTPSPLGSPLTIFGPGENPQTVKTKLRQWAQVVACTVRQSSTRT</sequence>
<protein>
    <submittedName>
        <fullName evidence="2">OLC1v1010148C1</fullName>
    </submittedName>
</protein>
<dbReference type="EMBL" id="OX459123">
    <property type="protein sequence ID" value="CAI9110169.1"/>
    <property type="molecule type" value="Genomic_DNA"/>
</dbReference>
<feature type="compositionally biased region" description="Polar residues" evidence="1">
    <location>
        <begin position="131"/>
        <end position="144"/>
    </location>
</feature>
<gene>
    <name evidence="2" type="ORF">OLC1_LOCUS17888</name>
</gene>
<evidence type="ECO:0000256" key="1">
    <source>
        <dbReference type="SAM" id="MobiDB-lite"/>
    </source>
</evidence>
<evidence type="ECO:0000313" key="2">
    <source>
        <dbReference type="EMBL" id="CAI9110169.1"/>
    </source>
</evidence>
<feature type="compositionally biased region" description="Basic residues" evidence="1">
    <location>
        <begin position="58"/>
        <end position="70"/>
    </location>
</feature>
<dbReference type="Pfam" id="PF07939">
    <property type="entry name" value="DUF1685"/>
    <property type="match status" value="1"/>
</dbReference>